<sequence>MNYFYSAKLNAFYPDSLQEEYAVNDSWPDDAVEIEDSVYQEFAADEAPEGKIRVAGDDGLPAWDDIPVPTQEEQIAKAEDQKQRLLTEAATAIAPLQDAVDLGMATDEEKAHWLAWKKYRVLLNRVDTSKAPDIDWPVKPE</sequence>
<dbReference type="OrthoDB" id="8596093at2"/>
<dbReference type="AlphaFoldDB" id="A0A2S4RTE8"/>
<dbReference type="EMBL" id="PQLX01000008">
    <property type="protein sequence ID" value="POU63057.1"/>
    <property type="molecule type" value="Genomic_DNA"/>
</dbReference>
<gene>
    <name evidence="1" type="ORF">C3430_20365</name>
</gene>
<comment type="caution">
    <text evidence="1">The sequence shown here is derived from an EMBL/GenBank/DDBJ whole genome shotgun (WGS) entry which is preliminary data.</text>
</comment>
<dbReference type="RefSeq" id="WP_103777509.1">
    <property type="nucleotide sequence ID" value="NZ_PQLX01000008.1"/>
</dbReference>
<dbReference type="PANTHER" id="PTHR34413:SF1">
    <property type="entry name" value="CYTOPLASMIC PROTEIN"/>
    <property type="match status" value="1"/>
</dbReference>
<accession>A0A2S4RTE8</accession>
<dbReference type="InterPro" id="IPR003458">
    <property type="entry name" value="Phage_T4_Gp38_tail_assem"/>
</dbReference>
<evidence type="ECO:0000313" key="1">
    <source>
        <dbReference type="EMBL" id="POU63057.1"/>
    </source>
</evidence>
<dbReference type="InterPro" id="IPR051220">
    <property type="entry name" value="TFA_Chaperone"/>
</dbReference>
<protein>
    <submittedName>
        <fullName evidence="1">Phage tail protein</fullName>
    </submittedName>
</protein>
<dbReference type="Pfam" id="PF02413">
    <property type="entry name" value="Caudo_TAP"/>
    <property type="match status" value="1"/>
</dbReference>
<dbReference type="PANTHER" id="PTHR34413">
    <property type="entry name" value="PROPHAGE TAIL FIBER ASSEMBLY PROTEIN HOMOLOG TFAE-RELATED-RELATED"/>
    <property type="match status" value="1"/>
</dbReference>
<proteinExistence type="predicted"/>
<dbReference type="Proteomes" id="UP000237003">
    <property type="component" value="Unassembled WGS sequence"/>
</dbReference>
<evidence type="ECO:0000313" key="2">
    <source>
        <dbReference type="Proteomes" id="UP000237003"/>
    </source>
</evidence>
<organism evidence="1 2">
    <name type="scientific">Citrobacter amalonaticus</name>
    <dbReference type="NCBI Taxonomy" id="35703"/>
    <lineage>
        <taxon>Bacteria</taxon>
        <taxon>Pseudomonadati</taxon>
        <taxon>Pseudomonadota</taxon>
        <taxon>Gammaproteobacteria</taxon>
        <taxon>Enterobacterales</taxon>
        <taxon>Enterobacteriaceae</taxon>
        <taxon>Citrobacter</taxon>
    </lineage>
</organism>
<name>A0A2S4RTE8_CITAM</name>
<reference evidence="1 2" key="1">
    <citation type="submission" date="2018-01" db="EMBL/GenBank/DDBJ databases">
        <title>Complete genome sequences of 14 Citrobacter spp. isolated from plant in Canada.</title>
        <authorList>
            <person name="Bhandare S.G."/>
            <person name="Colavecchio A."/>
            <person name="Jeukens J."/>
            <person name="Emond-Rheault J.-G."/>
            <person name="Freschi L."/>
            <person name="Hamel J."/>
            <person name="Kukavica-Ibrulj I."/>
            <person name="Levesque R."/>
            <person name="Goodridge L."/>
        </authorList>
    </citation>
    <scope>NUCLEOTIDE SEQUENCE [LARGE SCALE GENOMIC DNA]</scope>
    <source>
        <strain evidence="1 2">S1285</strain>
    </source>
</reference>